<organism evidence="3 4">
    <name type="scientific">Cylindrotheca closterium</name>
    <dbReference type="NCBI Taxonomy" id="2856"/>
    <lineage>
        <taxon>Eukaryota</taxon>
        <taxon>Sar</taxon>
        <taxon>Stramenopiles</taxon>
        <taxon>Ochrophyta</taxon>
        <taxon>Bacillariophyta</taxon>
        <taxon>Bacillariophyceae</taxon>
        <taxon>Bacillariophycidae</taxon>
        <taxon>Bacillariales</taxon>
        <taxon>Bacillariaceae</taxon>
        <taxon>Cylindrotheca</taxon>
    </lineage>
</organism>
<evidence type="ECO:0000313" key="3">
    <source>
        <dbReference type="EMBL" id="CAJ1900590.1"/>
    </source>
</evidence>
<comment type="caution">
    <text evidence="3">The sequence shown here is derived from an EMBL/GenBank/DDBJ whole genome shotgun (WGS) entry which is preliminary data.</text>
</comment>
<sequence length="842" mass="93830">MFRRFIERTTNRQASDGDGESLTHQNSSQNKSFQAKELSSFVAGIEACDNLASTSTSSGRVEAKTGLSDCSVLVSADGDLLIIPRELAKDKPMKNERTKSFLDQTSSDFGEEYQSAIFMGNDLNADGDKQLNGFTSKGWSVPATTLAVKQSADSMNDFCEFSQHLTKAKKISAAQEGFLAKRLKALTDITSESNKARSEEYKSMLDDAFPEHTVQLLPQRVGPLAFQEGSVHTTLNSLANYYSHVAQSETNRWKAAAEATGALGMFAKAKEQTVQRELNRRIALKQMIQKKKSLEEHLAACKEDSIKRWNEVHDAEEKVTHLLEEKIMERNRQKEQKRMERLKEDEKKRRQDAAVNGSMGTTQSEIWDIVSAVTANMEEGSFEPMDFAPTDQSHASGDGTMSESIVSEDDTVASSLPIVDRHDLEQEQALPELRVAALTADEAVEDAAHALLTFLSEWDVTVRSSKLAAETCLIGACNAQAKCLRTIIDMERKAMEERMEQLEHLEAVAFYMDVRADLDNYIKLDKTESGGYSVLGDEDDGGVAAAFTVLDDHVNGNLGMDFGADAYHDSMTAEDMENMLSAPDNMEEMMDIFFKNDSGMGSDPSEESEAMDEFEKSVALLCKLGQDKTSAGRVHRSTICYALNAKRNNEDEVPTMVQFEGLCRLFSAVLSGCNAKTASSVKILMTLSQIFFIKDADGKEVLVKSKLINHPLWSDDELWDNVLYQDVTENLSNSGLMENFDHHSERTKVRTYKKKGEWTENTKLKWHDLRDSDRYDAASQVHAIVFAQLGTLAHTMIEFGCGLHRSCAFVRRMAVRNQLPISQRTMLLQHLMGTEKEGAATK</sequence>
<evidence type="ECO:0000256" key="1">
    <source>
        <dbReference type="SAM" id="MobiDB-lite"/>
    </source>
</evidence>
<evidence type="ECO:0000313" key="4">
    <source>
        <dbReference type="Proteomes" id="UP001295423"/>
    </source>
</evidence>
<dbReference type="PANTHER" id="PTHR13663">
    <property type="entry name" value="SIMILAR TO RIKEN CDNA 6430548M08"/>
    <property type="match status" value="1"/>
</dbReference>
<keyword evidence="4" id="KW-1185">Reference proteome</keyword>
<dbReference type="InterPro" id="IPR022096">
    <property type="entry name" value="SBF1/SBF2"/>
</dbReference>
<feature type="compositionally biased region" description="Basic and acidic residues" evidence="1">
    <location>
        <begin position="1"/>
        <end position="10"/>
    </location>
</feature>
<proteinExistence type="predicted"/>
<feature type="region of interest" description="Disordered" evidence="1">
    <location>
        <begin position="331"/>
        <end position="360"/>
    </location>
</feature>
<accession>A0AAD2CAA3</accession>
<name>A0AAD2CAA3_9STRA</name>
<feature type="domain" description="SBF1/SBF2" evidence="2">
    <location>
        <begin position="632"/>
        <end position="761"/>
    </location>
</feature>
<feature type="compositionally biased region" description="Basic and acidic residues" evidence="1">
    <location>
        <begin position="331"/>
        <end position="352"/>
    </location>
</feature>
<dbReference type="EMBL" id="CAKOGP040000001">
    <property type="protein sequence ID" value="CAJ1900590.1"/>
    <property type="molecule type" value="Genomic_DNA"/>
</dbReference>
<dbReference type="PANTHER" id="PTHR13663:SF2">
    <property type="entry name" value="SIMILAR TO RIKEN CDNA 6430548M08"/>
    <property type="match status" value="1"/>
</dbReference>
<dbReference type="AlphaFoldDB" id="A0AAD2CAA3"/>
<dbReference type="InterPro" id="IPR039872">
    <property type="entry name" value="KIAA0513"/>
</dbReference>
<dbReference type="Proteomes" id="UP001295423">
    <property type="component" value="Unassembled WGS sequence"/>
</dbReference>
<protein>
    <recommendedName>
        <fullName evidence="2">SBF1/SBF2 domain-containing protein</fullName>
    </recommendedName>
</protein>
<dbReference type="Pfam" id="PF12335">
    <property type="entry name" value="SBF2"/>
    <property type="match status" value="1"/>
</dbReference>
<evidence type="ECO:0000259" key="2">
    <source>
        <dbReference type="Pfam" id="PF12335"/>
    </source>
</evidence>
<feature type="region of interest" description="Disordered" evidence="1">
    <location>
        <begin position="1"/>
        <end position="30"/>
    </location>
</feature>
<reference evidence="3" key="1">
    <citation type="submission" date="2023-08" db="EMBL/GenBank/DDBJ databases">
        <authorList>
            <person name="Audoor S."/>
            <person name="Bilcke G."/>
        </authorList>
    </citation>
    <scope>NUCLEOTIDE SEQUENCE</scope>
</reference>
<gene>
    <name evidence="3" type="ORF">CYCCA115_LOCUS307</name>
</gene>